<organism evidence="2 3">
    <name type="scientific">Paractinoplanes ferrugineus</name>
    <dbReference type="NCBI Taxonomy" id="113564"/>
    <lineage>
        <taxon>Bacteria</taxon>
        <taxon>Bacillati</taxon>
        <taxon>Actinomycetota</taxon>
        <taxon>Actinomycetes</taxon>
        <taxon>Micromonosporales</taxon>
        <taxon>Micromonosporaceae</taxon>
        <taxon>Paractinoplanes</taxon>
    </lineage>
</organism>
<reference evidence="2" key="1">
    <citation type="submission" date="2021-01" db="EMBL/GenBank/DDBJ databases">
        <title>Whole genome shotgun sequence of Actinoplanes ferrugineus NBRC 15555.</title>
        <authorList>
            <person name="Komaki H."/>
            <person name="Tamura T."/>
        </authorList>
    </citation>
    <scope>NUCLEOTIDE SEQUENCE</scope>
    <source>
        <strain evidence="2">NBRC 15555</strain>
    </source>
</reference>
<protein>
    <recommendedName>
        <fullName evidence="1">CBM2 domain-containing protein</fullName>
    </recommendedName>
</protein>
<accession>A0A919JA11</accession>
<sequence>MATVRVTAGSTPLNGWTTGLTLPSGTAVTSTWNATAQGTTGPVSFTNVAYNGAVPAGGYIEFGFQGTGTGPTATPTCTAG</sequence>
<dbReference type="Pfam" id="PF00553">
    <property type="entry name" value="CBM_2"/>
    <property type="match status" value="1"/>
</dbReference>
<dbReference type="EMBL" id="BOMM01000076">
    <property type="protein sequence ID" value="GIE16012.1"/>
    <property type="molecule type" value="Genomic_DNA"/>
</dbReference>
<evidence type="ECO:0000259" key="1">
    <source>
        <dbReference type="PROSITE" id="PS51173"/>
    </source>
</evidence>
<name>A0A919JA11_9ACTN</name>
<dbReference type="InterPro" id="IPR001919">
    <property type="entry name" value="CBD2"/>
</dbReference>
<dbReference type="SUPFAM" id="SSF49384">
    <property type="entry name" value="Carbohydrate-binding domain"/>
    <property type="match status" value="1"/>
</dbReference>
<dbReference type="GO" id="GO:0030247">
    <property type="term" value="F:polysaccharide binding"/>
    <property type="evidence" value="ECO:0007669"/>
    <property type="project" value="UniProtKB-UniRule"/>
</dbReference>
<gene>
    <name evidence="2" type="ORF">Afe05nite_78520</name>
</gene>
<dbReference type="InterPro" id="IPR012291">
    <property type="entry name" value="CBM2_carb-bd_dom_sf"/>
</dbReference>
<dbReference type="InterPro" id="IPR008965">
    <property type="entry name" value="CBM2/CBM3_carb-bd_dom_sf"/>
</dbReference>
<dbReference type="AlphaFoldDB" id="A0A919JA11"/>
<dbReference type="SMART" id="SM00637">
    <property type="entry name" value="CBD_II"/>
    <property type="match status" value="1"/>
</dbReference>
<proteinExistence type="predicted"/>
<dbReference type="GO" id="GO:0004553">
    <property type="term" value="F:hydrolase activity, hydrolyzing O-glycosyl compounds"/>
    <property type="evidence" value="ECO:0007669"/>
    <property type="project" value="InterPro"/>
</dbReference>
<dbReference type="Gene3D" id="2.60.40.290">
    <property type="match status" value="1"/>
</dbReference>
<comment type="caution">
    <text evidence="2">The sequence shown here is derived from an EMBL/GenBank/DDBJ whole genome shotgun (WGS) entry which is preliminary data.</text>
</comment>
<keyword evidence="3" id="KW-1185">Reference proteome</keyword>
<dbReference type="GO" id="GO:0005975">
    <property type="term" value="P:carbohydrate metabolic process"/>
    <property type="evidence" value="ECO:0007669"/>
    <property type="project" value="InterPro"/>
</dbReference>
<dbReference type="Proteomes" id="UP000598174">
    <property type="component" value="Unassembled WGS sequence"/>
</dbReference>
<evidence type="ECO:0000313" key="3">
    <source>
        <dbReference type="Proteomes" id="UP000598174"/>
    </source>
</evidence>
<dbReference type="PROSITE" id="PS51173">
    <property type="entry name" value="CBM2"/>
    <property type="match status" value="1"/>
</dbReference>
<evidence type="ECO:0000313" key="2">
    <source>
        <dbReference type="EMBL" id="GIE16012.1"/>
    </source>
</evidence>
<feature type="domain" description="CBM2" evidence="1">
    <location>
        <begin position="1"/>
        <end position="80"/>
    </location>
</feature>